<name>A0A518IAB5_9PLAN</name>
<accession>A0A518IAB5</accession>
<dbReference type="EMBL" id="CP037452">
    <property type="protein sequence ID" value="QDV50063.1"/>
    <property type="molecule type" value="Genomic_DNA"/>
</dbReference>
<proteinExistence type="predicted"/>
<sequence length="117" mass="13188">MIKFITACLKTRSTKIVEAATSKTAHMFIVQTRNPESRFSNKTCTILMDSKSLHSVNYSSNAHQRAEERLSFLLIESLPIVHFPHCSNRSKSPDDVFLCWEFFPAASLHPQASESGT</sequence>
<keyword evidence="2" id="KW-1185">Reference proteome</keyword>
<dbReference type="AlphaFoldDB" id="A0A518IAB5"/>
<evidence type="ECO:0000313" key="2">
    <source>
        <dbReference type="Proteomes" id="UP000318313"/>
    </source>
</evidence>
<dbReference type="KEGG" id="gfm:Enr17x_20990"/>
<dbReference type="Proteomes" id="UP000318313">
    <property type="component" value="Chromosome"/>
</dbReference>
<evidence type="ECO:0000313" key="1">
    <source>
        <dbReference type="EMBL" id="QDV50063.1"/>
    </source>
</evidence>
<reference evidence="1 2" key="1">
    <citation type="submission" date="2019-03" db="EMBL/GenBank/DDBJ databases">
        <title>Deep-cultivation of Planctomycetes and their phenomic and genomic characterization uncovers novel biology.</title>
        <authorList>
            <person name="Wiegand S."/>
            <person name="Jogler M."/>
            <person name="Boedeker C."/>
            <person name="Pinto D."/>
            <person name="Vollmers J."/>
            <person name="Rivas-Marin E."/>
            <person name="Kohn T."/>
            <person name="Peeters S.H."/>
            <person name="Heuer A."/>
            <person name="Rast P."/>
            <person name="Oberbeckmann S."/>
            <person name="Bunk B."/>
            <person name="Jeske O."/>
            <person name="Meyerdierks A."/>
            <person name="Storesund J.E."/>
            <person name="Kallscheuer N."/>
            <person name="Luecker S."/>
            <person name="Lage O.M."/>
            <person name="Pohl T."/>
            <person name="Merkel B.J."/>
            <person name="Hornburger P."/>
            <person name="Mueller R.-W."/>
            <person name="Bruemmer F."/>
            <person name="Labrenz M."/>
            <person name="Spormann A.M."/>
            <person name="Op den Camp H."/>
            <person name="Overmann J."/>
            <person name="Amann R."/>
            <person name="Jetten M.S.M."/>
            <person name="Mascher T."/>
            <person name="Medema M.H."/>
            <person name="Devos D.P."/>
            <person name="Kaster A.-K."/>
            <person name="Ovreas L."/>
            <person name="Rohde M."/>
            <person name="Galperin M.Y."/>
            <person name="Jogler C."/>
        </authorList>
    </citation>
    <scope>NUCLEOTIDE SEQUENCE [LARGE SCALE GENOMIC DNA]</scope>
    <source>
        <strain evidence="1 2">Enr17</strain>
    </source>
</reference>
<organism evidence="1 2">
    <name type="scientific">Gimesia fumaroli</name>
    <dbReference type="NCBI Taxonomy" id="2527976"/>
    <lineage>
        <taxon>Bacteria</taxon>
        <taxon>Pseudomonadati</taxon>
        <taxon>Planctomycetota</taxon>
        <taxon>Planctomycetia</taxon>
        <taxon>Planctomycetales</taxon>
        <taxon>Planctomycetaceae</taxon>
        <taxon>Gimesia</taxon>
    </lineage>
</organism>
<protein>
    <submittedName>
        <fullName evidence="1">Uncharacterized protein</fullName>
    </submittedName>
</protein>
<gene>
    <name evidence="1" type="ORF">Enr17x_20990</name>
</gene>